<evidence type="ECO:0000313" key="2">
    <source>
        <dbReference type="Proteomes" id="UP000177006"/>
    </source>
</evidence>
<reference evidence="1 2" key="1">
    <citation type="journal article" date="2016" name="Nat. Commun.">
        <title>Thousands of microbial genomes shed light on interconnected biogeochemical processes in an aquifer system.</title>
        <authorList>
            <person name="Anantharaman K."/>
            <person name="Brown C.T."/>
            <person name="Hug L.A."/>
            <person name="Sharon I."/>
            <person name="Castelle C.J."/>
            <person name="Probst A.J."/>
            <person name="Thomas B.C."/>
            <person name="Singh A."/>
            <person name="Wilkins M.J."/>
            <person name="Karaoz U."/>
            <person name="Brodie E.L."/>
            <person name="Williams K.H."/>
            <person name="Hubbard S.S."/>
            <person name="Banfield J.F."/>
        </authorList>
    </citation>
    <scope>NUCLEOTIDE SEQUENCE [LARGE SCALE GENOMIC DNA]</scope>
</reference>
<protein>
    <recommendedName>
        <fullName evidence="3">Alpha/beta hydrolase</fullName>
    </recommendedName>
</protein>
<gene>
    <name evidence="1" type="ORF">A2160_00550</name>
</gene>
<organism evidence="1 2">
    <name type="scientific">Candidatus Beckwithbacteria bacterium RBG_13_42_9</name>
    <dbReference type="NCBI Taxonomy" id="1797457"/>
    <lineage>
        <taxon>Bacteria</taxon>
        <taxon>Candidatus Beckwithiibacteriota</taxon>
    </lineage>
</organism>
<dbReference type="InterPro" id="IPR010662">
    <property type="entry name" value="RBBP9/YdeN"/>
</dbReference>
<dbReference type="GO" id="GO:0016787">
    <property type="term" value="F:hydrolase activity"/>
    <property type="evidence" value="ECO:0007669"/>
    <property type="project" value="InterPro"/>
</dbReference>
<dbReference type="Pfam" id="PF06821">
    <property type="entry name" value="Ser_hydrolase"/>
    <property type="match status" value="1"/>
</dbReference>
<dbReference type="SUPFAM" id="SSF53474">
    <property type="entry name" value="alpha/beta-Hydrolases"/>
    <property type="match status" value="1"/>
</dbReference>
<dbReference type="Gene3D" id="3.40.50.1820">
    <property type="entry name" value="alpha/beta hydrolase"/>
    <property type="match status" value="1"/>
</dbReference>
<comment type="caution">
    <text evidence="1">The sequence shown here is derived from an EMBL/GenBank/DDBJ whole genome shotgun (WGS) entry which is preliminary data.</text>
</comment>
<sequence>MKNALILHGAGNNSQGNWFPWLKGELEKRGYKVWSPDLPQSDEPNLKNWLETIFSNKEWQFNEKSVIIGHSAGSTMILRILEQLPEGKRINKAILVSGVVELGTKPEFFQYKRGLVEKPFNWEKIKKSASEFYFVHSDNDPYQCGSDQGEIMQKNLGGKLIVKPGEAHFNLEKSPEYKQFPFILELLGEK</sequence>
<dbReference type="Proteomes" id="UP000177006">
    <property type="component" value="Unassembled WGS sequence"/>
</dbReference>
<dbReference type="EMBL" id="MEZK01000027">
    <property type="protein sequence ID" value="OGD62038.1"/>
    <property type="molecule type" value="Genomic_DNA"/>
</dbReference>
<dbReference type="AlphaFoldDB" id="A0A1F5E3V6"/>
<evidence type="ECO:0008006" key="3">
    <source>
        <dbReference type="Google" id="ProtNLM"/>
    </source>
</evidence>
<evidence type="ECO:0000313" key="1">
    <source>
        <dbReference type="EMBL" id="OGD62038.1"/>
    </source>
</evidence>
<accession>A0A1F5E3V6</accession>
<dbReference type="PANTHER" id="PTHR15394:SF3">
    <property type="entry name" value="SERINE HYDROLASE RBBP9"/>
    <property type="match status" value="1"/>
</dbReference>
<proteinExistence type="predicted"/>
<dbReference type="PANTHER" id="PTHR15394">
    <property type="entry name" value="SERINE HYDROLASE RBBP9"/>
    <property type="match status" value="1"/>
</dbReference>
<dbReference type="InterPro" id="IPR029058">
    <property type="entry name" value="AB_hydrolase_fold"/>
</dbReference>
<name>A0A1F5E3V6_9BACT</name>